<dbReference type="GO" id="GO:0042597">
    <property type="term" value="C:periplasmic space"/>
    <property type="evidence" value="ECO:0007669"/>
    <property type="project" value="UniProtKB-SubCell"/>
</dbReference>
<keyword evidence="6" id="KW-0966">Cell projection</keyword>
<name>A0A3N4U461_9RHOB</name>
<organism evidence="6 7">
    <name type="scientific">Pacificibacter maritimus</name>
    <dbReference type="NCBI Taxonomy" id="762213"/>
    <lineage>
        <taxon>Bacteria</taxon>
        <taxon>Pseudomonadati</taxon>
        <taxon>Pseudomonadota</taxon>
        <taxon>Alphaproteobacteria</taxon>
        <taxon>Rhodobacterales</taxon>
        <taxon>Roseobacteraceae</taxon>
        <taxon>Pacificibacter</taxon>
    </lineage>
</organism>
<comment type="similarity">
    <text evidence="4">Belongs to the FlgA family.</text>
</comment>
<dbReference type="CDD" id="cd11614">
    <property type="entry name" value="SAF_CpaB_FlgA_like"/>
    <property type="match status" value="1"/>
</dbReference>
<accession>A0A3N4U461</accession>
<comment type="function">
    <text evidence="4">Involved in the assembly process of the P-ring formation. It may associate with FlgF on the rod constituting a structure essential for the P-ring assembly or may act as a modulator protein for the P-ring assembly.</text>
</comment>
<dbReference type="NCBIfam" id="TIGR03170">
    <property type="entry name" value="flgA_cterm"/>
    <property type="match status" value="1"/>
</dbReference>
<dbReference type="PANTHER" id="PTHR36307">
    <property type="entry name" value="FLAGELLA BASAL BODY P-RING FORMATION PROTEIN FLGA"/>
    <property type="match status" value="1"/>
</dbReference>
<evidence type="ECO:0000256" key="2">
    <source>
        <dbReference type="ARBA" id="ARBA00022729"/>
    </source>
</evidence>
<dbReference type="PANTHER" id="PTHR36307:SF1">
    <property type="entry name" value="FLAGELLA BASAL BODY P-RING FORMATION PROTEIN FLGA"/>
    <property type="match status" value="1"/>
</dbReference>
<dbReference type="AlphaFoldDB" id="A0A3N4U461"/>
<keyword evidence="6" id="KW-0969">Cilium</keyword>
<dbReference type="Pfam" id="PF13144">
    <property type="entry name" value="ChapFlgA"/>
    <property type="match status" value="1"/>
</dbReference>
<dbReference type="Gene3D" id="3.90.1210.10">
    <property type="entry name" value="Antifreeze-like/N-acetylneuraminic acid synthase C-terminal domain"/>
    <property type="match status" value="1"/>
</dbReference>
<evidence type="ECO:0000259" key="5">
    <source>
        <dbReference type="SMART" id="SM00858"/>
    </source>
</evidence>
<dbReference type="EMBL" id="RKQK01000004">
    <property type="protein sequence ID" value="RPE64618.1"/>
    <property type="molecule type" value="Genomic_DNA"/>
</dbReference>
<evidence type="ECO:0000256" key="3">
    <source>
        <dbReference type="ARBA" id="ARBA00022764"/>
    </source>
</evidence>
<dbReference type="Gene3D" id="2.30.30.760">
    <property type="match status" value="1"/>
</dbReference>
<keyword evidence="6" id="KW-0282">Flagellum</keyword>
<dbReference type="OrthoDB" id="7619725at2"/>
<dbReference type="Proteomes" id="UP000269689">
    <property type="component" value="Unassembled WGS sequence"/>
</dbReference>
<protein>
    <recommendedName>
        <fullName evidence="4">Flagella basal body P-ring formation protein FlgA</fullName>
    </recommendedName>
</protein>
<feature type="domain" description="SAF" evidence="5">
    <location>
        <begin position="20"/>
        <end position="78"/>
    </location>
</feature>
<dbReference type="SMART" id="SM00858">
    <property type="entry name" value="SAF"/>
    <property type="match status" value="1"/>
</dbReference>
<evidence type="ECO:0000256" key="4">
    <source>
        <dbReference type="RuleBase" id="RU362063"/>
    </source>
</evidence>
<keyword evidence="3 4" id="KW-0574">Periplasm</keyword>
<sequence>MKYLAIISLLICLCPNIVFADVLIANRTIRAQTVLSAADVSVAQGDVAGSLVSIDEAIGLEARVAIYAGRPVMAGDVGAAAIIERNQIVKLVYLTGSLSIYADARALGRAGPGDLVRVMNLTSKSTVSGIVAADGSVYVGNLPQS</sequence>
<evidence type="ECO:0000313" key="6">
    <source>
        <dbReference type="EMBL" id="RPE64618.1"/>
    </source>
</evidence>
<gene>
    <name evidence="6" type="ORF">EDD53_2377</name>
</gene>
<evidence type="ECO:0000313" key="7">
    <source>
        <dbReference type="Proteomes" id="UP000269689"/>
    </source>
</evidence>
<comment type="subcellular location">
    <subcellularLocation>
        <location evidence="1 4">Periplasm</location>
    </subcellularLocation>
</comment>
<keyword evidence="2" id="KW-0732">Signal</keyword>
<keyword evidence="7" id="KW-1185">Reference proteome</keyword>
<dbReference type="InterPro" id="IPR013974">
    <property type="entry name" value="SAF"/>
</dbReference>
<proteinExistence type="inferred from homology"/>
<reference evidence="6 7" key="1">
    <citation type="submission" date="2018-11" db="EMBL/GenBank/DDBJ databases">
        <title>Genomic Encyclopedia of Type Strains, Phase IV (KMG-IV): sequencing the most valuable type-strain genomes for metagenomic binning, comparative biology and taxonomic classification.</title>
        <authorList>
            <person name="Goeker M."/>
        </authorList>
    </citation>
    <scope>NUCLEOTIDE SEQUENCE [LARGE SCALE GENOMIC DNA]</scope>
    <source>
        <strain evidence="6 7">DSM 104731</strain>
    </source>
</reference>
<keyword evidence="4" id="KW-1005">Bacterial flagellum biogenesis</keyword>
<dbReference type="InterPro" id="IPR017585">
    <property type="entry name" value="SAF_FlgA"/>
</dbReference>
<dbReference type="RefSeq" id="WP_123793429.1">
    <property type="nucleotide sequence ID" value="NZ_RKQK01000004.1"/>
</dbReference>
<dbReference type="InterPro" id="IPR039246">
    <property type="entry name" value="Flagellar_FlgA"/>
</dbReference>
<comment type="caution">
    <text evidence="6">The sequence shown here is derived from an EMBL/GenBank/DDBJ whole genome shotgun (WGS) entry which is preliminary data.</text>
</comment>
<dbReference type="GO" id="GO:0044780">
    <property type="term" value="P:bacterial-type flagellum assembly"/>
    <property type="evidence" value="ECO:0007669"/>
    <property type="project" value="InterPro"/>
</dbReference>
<evidence type="ECO:0000256" key="1">
    <source>
        <dbReference type="ARBA" id="ARBA00004418"/>
    </source>
</evidence>